<reference evidence="1" key="1">
    <citation type="journal article" date="2015" name="Nature">
        <title>Complex archaea that bridge the gap between prokaryotes and eukaryotes.</title>
        <authorList>
            <person name="Spang A."/>
            <person name="Saw J.H."/>
            <person name="Jorgensen S.L."/>
            <person name="Zaremba-Niedzwiedzka K."/>
            <person name="Martijn J."/>
            <person name="Lind A.E."/>
            <person name="van Eijk R."/>
            <person name="Schleper C."/>
            <person name="Guy L."/>
            <person name="Ettema T.J."/>
        </authorList>
    </citation>
    <scope>NUCLEOTIDE SEQUENCE</scope>
</reference>
<dbReference type="EMBL" id="LAZR01014389">
    <property type="protein sequence ID" value="KKM17706.1"/>
    <property type="molecule type" value="Genomic_DNA"/>
</dbReference>
<comment type="caution">
    <text evidence="1">The sequence shown here is derived from an EMBL/GenBank/DDBJ whole genome shotgun (WGS) entry which is preliminary data.</text>
</comment>
<sequence>PSIEPGGINVRITDMPTSIDEFREAMGGRGEVNLQFIETVSS</sequence>
<dbReference type="AlphaFoldDB" id="A0A0F9HQS5"/>
<gene>
    <name evidence="1" type="ORF">LCGC14_1673030</name>
</gene>
<feature type="non-terminal residue" evidence="1">
    <location>
        <position position="1"/>
    </location>
</feature>
<name>A0A0F9HQS5_9ZZZZ</name>
<proteinExistence type="predicted"/>
<organism evidence="1">
    <name type="scientific">marine sediment metagenome</name>
    <dbReference type="NCBI Taxonomy" id="412755"/>
    <lineage>
        <taxon>unclassified sequences</taxon>
        <taxon>metagenomes</taxon>
        <taxon>ecological metagenomes</taxon>
    </lineage>
</organism>
<accession>A0A0F9HQS5</accession>
<evidence type="ECO:0000313" key="1">
    <source>
        <dbReference type="EMBL" id="KKM17706.1"/>
    </source>
</evidence>
<protein>
    <submittedName>
        <fullName evidence="1">Uncharacterized protein</fullName>
    </submittedName>
</protein>